<feature type="compositionally biased region" description="Low complexity" evidence="4">
    <location>
        <begin position="114"/>
        <end position="130"/>
    </location>
</feature>
<dbReference type="EMBL" id="HBHT01000599">
    <property type="protein sequence ID" value="CAD9940017.1"/>
    <property type="molecule type" value="Transcribed_RNA"/>
</dbReference>
<dbReference type="InterPro" id="IPR034751">
    <property type="entry name" value="Yippee"/>
</dbReference>
<feature type="region of interest" description="Disordered" evidence="4">
    <location>
        <begin position="1"/>
        <end position="54"/>
    </location>
</feature>
<evidence type="ECO:0000256" key="2">
    <source>
        <dbReference type="ARBA" id="ARBA00022723"/>
    </source>
</evidence>
<gene>
    <name evidence="6" type="ORF">APAL1065_LOCUS369</name>
</gene>
<feature type="compositionally biased region" description="Polar residues" evidence="4">
    <location>
        <begin position="37"/>
        <end position="49"/>
    </location>
</feature>
<dbReference type="InterPro" id="IPR004910">
    <property type="entry name" value="Yippee/Mis18/Cereblon"/>
</dbReference>
<evidence type="ECO:0000256" key="3">
    <source>
        <dbReference type="ARBA" id="ARBA00022833"/>
    </source>
</evidence>
<protein>
    <recommendedName>
        <fullName evidence="5">Yippee domain-containing protein</fullName>
    </recommendedName>
</protein>
<keyword evidence="2" id="KW-0479">Metal-binding</keyword>
<dbReference type="GO" id="GO:0046872">
    <property type="term" value="F:metal ion binding"/>
    <property type="evidence" value="ECO:0007669"/>
    <property type="project" value="UniProtKB-KW"/>
</dbReference>
<feature type="domain" description="Yippee" evidence="5">
    <location>
        <begin position="208"/>
        <end position="305"/>
    </location>
</feature>
<evidence type="ECO:0000256" key="4">
    <source>
        <dbReference type="SAM" id="MobiDB-lite"/>
    </source>
</evidence>
<sequence length="394" mass="42198">MSATTAAVSVPPTGTNNNSANSTGQLHHSPQPPHHGTQPTYASPRNGASSAPLRHERAPIGHGQALALQHGRSLNSSSGLLAVSPPLSSTTSVLLLPPTNNNMHRGSIPDRPVALPASPSHAAGLPSPLLPSRRLRSASLGRAMSLGAAHNPFPRSNSVAAALSPRFLMRQTKLVGHPKNLVSEATAKAQTKSALKVNDSMVYLEGPQVYACQQCRTHLTSHDDIVSKSFQGRHGRAFLLDGAVNLTIGPPEDRTLMTGLHSVCDIFCKRCKTLVGWTYQKAYEPSQKYKEGKFIIEKINLYLEVEQSSYNVALTASPISGPARKQRSQSWGQERAARRRQEHHPSTIPPSPPLTARGTPESPSHSSMVYEYPPSSVPSSLGSNSSNVTNIMSL</sequence>
<evidence type="ECO:0000259" key="5">
    <source>
        <dbReference type="PROSITE" id="PS51792"/>
    </source>
</evidence>
<feature type="region of interest" description="Disordered" evidence="4">
    <location>
        <begin position="93"/>
        <end position="130"/>
    </location>
</feature>
<feature type="compositionally biased region" description="Low complexity" evidence="4">
    <location>
        <begin position="13"/>
        <end position="24"/>
    </location>
</feature>
<reference evidence="6" key="1">
    <citation type="submission" date="2021-01" db="EMBL/GenBank/DDBJ databases">
        <authorList>
            <person name="Corre E."/>
            <person name="Pelletier E."/>
            <person name="Niang G."/>
            <person name="Scheremetjew M."/>
            <person name="Finn R."/>
            <person name="Kale V."/>
            <person name="Holt S."/>
            <person name="Cochrane G."/>
            <person name="Meng A."/>
            <person name="Brown T."/>
            <person name="Cohen L."/>
        </authorList>
    </citation>
    <scope>NUCLEOTIDE SEQUENCE</scope>
    <source>
        <strain evidence="6">CCMP125</strain>
    </source>
</reference>
<dbReference type="InterPro" id="IPR039058">
    <property type="entry name" value="Yippee_fam"/>
</dbReference>
<accession>A0A7S2V7S0</accession>
<evidence type="ECO:0000256" key="1">
    <source>
        <dbReference type="ARBA" id="ARBA00005613"/>
    </source>
</evidence>
<dbReference type="Pfam" id="PF03226">
    <property type="entry name" value="Yippee-Mis18"/>
    <property type="match status" value="1"/>
</dbReference>
<dbReference type="PANTHER" id="PTHR13848">
    <property type="entry name" value="PROTEIN YIPPEE-LIKE CG15309-RELATED"/>
    <property type="match status" value="1"/>
</dbReference>
<feature type="region of interest" description="Disordered" evidence="4">
    <location>
        <begin position="320"/>
        <end position="394"/>
    </location>
</feature>
<proteinExistence type="inferred from homology"/>
<organism evidence="6">
    <name type="scientific">Entomoneis paludosa</name>
    <dbReference type="NCBI Taxonomy" id="265537"/>
    <lineage>
        <taxon>Eukaryota</taxon>
        <taxon>Sar</taxon>
        <taxon>Stramenopiles</taxon>
        <taxon>Ochrophyta</taxon>
        <taxon>Bacillariophyta</taxon>
        <taxon>Bacillariophyceae</taxon>
        <taxon>Bacillariophycidae</taxon>
        <taxon>Entomoneidaceae</taxon>
        <taxon>Entomoneis</taxon>
    </lineage>
</organism>
<dbReference type="PROSITE" id="PS51792">
    <property type="entry name" value="YIPPEE"/>
    <property type="match status" value="1"/>
</dbReference>
<dbReference type="AlphaFoldDB" id="A0A7S2V7S0"/>
<evidence type="ECO:0000313" key="6">
    <source>
        <dbReference type="EMBL" id="CAD9940017.1"/>
    </source>
</evidence>
<feature type="compositionally biased region" description="Low complexity" evidence="4">
    <location>
        <begin position="366"/>
        <end position="388"/>
    </location>
</feature>
<name>A0A7S2V7S0_9STRA</name>
<keyword evidence="3" id="KW-0862">Zinc</keyword>
<comment type="similarity">
    <text evidence="1">Belongs to the yippee family.</text>
</comment>